<evidence type="ECO:0000256" key="1">
    <source>
        <dbReference type="SAM" id="MobiDB-lite"/>
    </source>
</evidence>
<dbReference type="InterPro" id="IPR036908">
    <property type="entry name" value="RlpA-like_sf"/>
</dbReference>
<feature type="region of interest" description="Disordered" evidence="1">
    <location>
        <begin position="194"/>
        <end position="245"/>
    </location>
</feature>
<proteinExistence type="predicted"/>
<dbReference type="SUPFAM" id="SSF50685">
    <property type="entry name" value="Barwin-like endoglucanases"/>
    <property type="match status" value="1"/>
</dbReference>
<dbReference type="EMBL" id="CAICTM010001341">
    <property type="protein sequence ID" value="CAB9522802.1"/>
    <property type="molecule type" value="Genomic_DNA"/>
</dbReference>
<evidence type="ECO:0000259" key="2">
    <source>
        <dbReference type="PROSITE" id="PS50842"/>
    </source>
</evidence>
<dbReference type="PROSITE" id="PS50842">
    <property type="entry name" value="EXPANSIN_EG45"/>
    <property type="match status" value="1"/>
</dbReference>
<dbReference type="AlphaFoldDB" id="A0A9N8EJG1"/>
<gene>
    <name evidence="3" type="ORF">SEMRO_1343_G264580.1</name>
</gene>
<sequence>MFAAPAGNTHGATFYGAAAVSEALGGSWWLPEGCGKCYKLEGQSNIPGHDTSTITTVVVKATNFCPPANPACSNGAIHFDLAAPGFDFAGNSISNTCEDREPDEKAGFAACGGWMIDSQDPNEGCDCNTFNNAVLRDGCENFKSLQWNNPSVQYEEVDCPLELAQLPCWEENGNTYPWPDVPALCADPLVNSNPVPSPPATPAAPTNPPTPNPTNPPVNPAPTNQPTKKPTPAPQTPNPTNPPVSPTPASSDACCSIDFKTCGGGCDSVGECASCGERVWLPTGDLTSSCIPRWTGGCNSDSDCCQGLYCDTVSNQYWLSCQLQV</sequence>
<evidence type="ECO:0000313" key="3">
    <source>
        <dbReference type="EMBL" id="CAB9522802.1"/>
    </source>
</evidence>
<name>A0A9N8EJG1_9STRA</name>
<dbReference type="Proteomes" id="UP001153069">
    <property type="component" value="Unassembled WGS sequence"/>
</dbReference>
<feature type="compositionally biased region" description="Pro residues" evidence="1">
    <location>
        <begin position="229"/>
        <end position="245"/>
    </location>
</feature>
<dbReference type="OrthoDB" id="5823761at2759"/>
<dbReference type="Pfam" id="PF22514">
    <property type="entry name" value="EXPB1_D1"/>
    <property type="match status" value="1"/>
</dbReference>
<reference evidence="3" key="1">
    <citation type="submission" date="2020-06" db="EMBL/GenBank/DDBJ databases">
        <authorList>
            <consortium name="Plant Systems Biology data submission"/>
        </authorList>
    </citation>
    <scope>NUCLEOTIDE SEQUENCE</scope>
    <source>
        <strain evidence="3">D6</strain>
    </source>
</reference>
<feature type="domain" description="Expansin-like EG45" evidence="2">
    <location>
        <begin position="32"/>
        <end position="86"/>
    </location>
</feature>
<dbReference type="Gene3D" id="2.40.40.10">
    <property type="entry name" value="RlpA-like domain"/>
    <property type="match status" value="1"/>
</dbReference>
<evidence type="ECO:0000313" key="4">
    <source>
        <dbReference type="Proteomes" id="UP001153069"/>
    </source>
</evidence>
<accession>A0A9N8EJG1</accession>
<protein>
    <recommendedName>
        <fullName evidence="2">Expansin-like EG45 domain-containing protein</fullName>
    </recommendedName>
</protein>
<comment type="caution">
    <text evidence="3">The sequence shown here is derived from an EMBL/GenBank/DDBJ whole genome shotgun (WGS) entry which is preliminary data.</text>
</comment>
<organism evidence="3 4">
    <name type="scientific">Seminavis robusta</name>
    <dbReference type="NCBI Taxonomy" id="568900"/>
    <lineage>
        <taxon>Eukaryota</taxon>
        <taxon>Sar</taxon>
        <taxon>Stramenopiles</taxon>
        <taxon>Ochrophyta</taxon>
        <taxon>Bacillariophyta</taxon>
        <taxon>Bacillariophyceae</taxon>
        <taxon>Bacillariophycidae</taxon>
        <taxon>Naviculales</taxon>
        <taxon>Naviculaceae</taxon>
        <taxon>Seminavis</taxon>
    </lineage>
</organism>
<dbReference type="InterPro" id="IPR007112">
    <property type="entry name" value="Expansin/allergen_DPBB_dom"/>
</dbReference>
<feature type="compositionally biased region" description="Pro residues" evidence="1">
    <location>
        <begin position="195"/>
        <end position="220"/>
    </location>
</feature>
<keyword evidence="4" id="KW-1185">Reference proteome</keyword>